<gene>
    <name evidence="1" type="ORF">LCGC14_2400640</name>
</gene>
<dbReference type="AlphaFoldDB" id="A0A0F9CHJ6"/>
<protein>
    <submittedName>
        <fullName evidence="1">Uncharacterized protein</fullName>
    </submittedName>
</protein>
<comment type="caution">
    <text evidence="1">The sequence shown here is derived from an EMBL/GenBank/DDBJ whole genome shotgun (WGS) entry which is preliminary data.</text>
</comment>
<dbReference type="EMBL" id="LAZR01036039">
    <property type="protein sequence ID" value="KKL25902.1"/>
    <property type="molecule type" value="Genomic_DNA"/>
</dbReference>
<proteinExistence type="predicted"/>
<organism evidence="1">
    <name type="scientific">marine sediment metagenome</name>
    <dbReference type="NCBI Taxonomy" id="412755"/>
    <lineage>
        <taxon>unclassified sequences</taxon>
        <taxon>metagenomes</taxon>
        <taxon>ecological metagenomes</taxon>
    </lineage>
</organism>
<accession>A0A0F9CHJ6</accession>
<reference evidence="1" key="1">
    <citation type="journal article" date="2015" name="Nature">
        <title>Complex archaea that bridge the gap between prokaryotes and eukaryotes.</title>
        <authorList>
            <person name="Spang A."/>
            <person name="Saw J.H."/>
            <person name="Jorgensen S.L."/>
            <person name="Zaremba-Niedzwiedzka K."/>
            <person name="Martijn J."/>
            <person name="Lind A.E."/>
            <person name="van Eijk R."/>
            <person name="Schleper C."/>
            <person name="Guy L."/>
            <person name="Ettema T.J."/>
        </authorList>
    </citation>
    <scope>NUCLEOTIDE SEQUENCE</scope>
</reference>
<evidence type="ECO:0000313" key="1">
    <source>
        <dbReference type="EMBL" id="KKL25902.1"/>
    </source>
</evidence>
<sequence>MDKDNALKYHCIRCHKTWGSGNDIESHGICPNCFATWSKDRQKKKGLKECYGEFEQSNDVDCDDCLRRIKCKEYYGIK</sequence>
<name>A0A0F9CHJ6_9ZZZZ</name>